<dbReference type="GO" id="GO:0000976">
    <property type="term" value="F:transcription cis-regulatory region binding"/>
    <property type="evidence" value="ECO:0007669"/>
    <property type="project" value="TreeGrafter"/>
</dbReference>
<evidence type="ECO:0000313" key="5">
    <source>
        <dbReference type="EMBL" id="PHV65483.1"/>
    </source>
</evidence>
<evidence type="ECO:0000259" key="4">
    <source>
        <dbReference type="PROSITE" id="PS50977"/>
    </source>
</evidence>
<dbReference type="PANTHER" id="PTHR30055">
    <property type="entry name" value="HTH-TYPE TRANSCRIPTIONAL REGULATOR RUTR"/>
    <property type="match status" value="1"/>
</dbReference>
<reference evidence="5 6" key="1">
    <citation type="submission" date="2017-10" db="EMBL/GenBank/DDBJ databases">
        <title>The draft genome sequence of Williamsia sp. BULT 1.1 isolated from the semi-arid grassland soils from South Africa.</title>
        <authorList>
            <person name="Kabwe M.H."/>
            <person name="Govender N."/>
            <person name="Mutseka Lunga P."/>
            <person name="Vikram S."/>
            <person name="Makhalanyane T.P."/>
        </authorList>
    </citation>
    <scope>NUCLEOTIDE SEQUENCE [LARGE SCALE GENOMIC DNA]</scope>
    <source>
        <strain evidence="5 6">BULT 1.1</strain>
    </source>
</reference>
<dbReference type="AlphaFoldDB" id="A0A2G3PIB6"/>
<gene>
    <name evidence="5" type="ORF">CSW57_17115</name>
</gene>
<sequence length="252" mass="27290">MAVVGPGIAAPSERSRQKLEPVHTESTQNRESVYAFWYVCPCPADNSEDPSPVTDTADTRSVHDRLLDAAEQCLAAKGIRATTVLEVAEVAGVSRAWLYRHFPDKSALLGGAIVRLNETFWADSHSTLAEVEGFDQRVAAGVRIGRSAYDAPGALLMKLRVNEPEEFAACAGAGVQGLVPDLAAFWRPYLEIAQENHELHPDIDIVAASEWVARSLISIATVPGDTLDPDDDAAVLRYIRRYVLPGLQSGPT</sequence>
<dbReference type="Gene3D" id="1.10.357.10">
    <property type="entry name" value="Tetracycline Repressor, domain 2"/>
    <property type="match status" value="1"/>
</dbReference>
<dbReference type="SUPFAM" id="SSF46689">
    <property type="entry name" value="Homeodomain-like"/>
    <property type="match status" value="1"/>
</dbReference>
<dbReference type="GO" id="GO:0003700">
    <property type="term" value="F:DNA-binding transcription factor activity"/>
    <property type="evidence" value="ECO:0007669"/>
    <property type="project" value="TreeGrafter"/>
</dbReference>
<dbReference type="InterPro" id="IPR050109">
    <property type="entry name" value="HTH-type_TetR-like_transc_reg"/>
</dbReference>
<dbReference type="PROSITE" id="PS50977">
    <property type="entry name" value="HTH_TETR_2"/>
    <property type="match status" value="1"/>
</dbReference>
<dbReference type="InterPro" id="IPR023772">
    <property type="entry name" value="DNA-bd_HTH_TetR-type_CS"/>
</dbReference>
<evidence type="ECO:0000256" key="3">
    <source>
        <dbReference type="SAM" id="MobiDB-lite"/>
    </source>
</evidence>
<dbReference type="InterPro" id="IPR009057">
    <property type="entry name" value="Homeodomain-like_sf"/>
</dbReference>
<dbReference type="PANTHER" id="PTHR30055:SF153">
    <property type="entry name" value="HTH-TYPE TRANSCRIPTIONAL REPRESSOR RV3405C"/>
    <property type="match status" value="1"/>
</dbReference>
<keyword evidence="1 2" id="KW-0238">DNA-binding</keyword>
<dbReference type="PRINTS" id="PR00455">
    <property type="entry name" value="HTHTETR"/>
</dbReference>
<dbReference type="InterPro" id="IPR001647">
    <property type="entry name" value="HTH_TetR"/>
</dbReference>
<proteinExistence type="predicted"/>
<protein>
    <submittedName>
        <fullName evidence="5">TetR family transcriptional regulator</fullName>
    </submittedName>
</protein>
<feature type="domain" description="HTH tetR-type" evidence="4">
    <location>
        <begin position="60"/>
        <end position="120"/>
    </location>
</feature>
<organism evidence="5 6">
    <name type="scientific">Williamsia marianensis</name>
    <dbReference type="NCBI Taxonomy" id="85044"/>
    <lineage>
        <taxon>Bacteria</taxon>
        <taxon>Bacillati</taxon>
        <taxon>Actinomycetota</taxon>
        <taxon>Actinomycetes</taxon>
        <taxon>Mycobacteriales</taxon>
        <taxon>Nocardiaceae</taxon>
        <taxon>Williamsia</taxon>
    </lineage>
</organism>
<accession>A0A2G3PIB6</accession>
<feature type="region of interest" description="Disordered" evidence="3">
    <location>
        <begin position="1"/>
        <end position="26"/>
    </location>
</feature>
<name>A0A2G3PIB6_WILMA</name>
<dbReference type="Pfam" id="PF00440">
    <property type="entry name" value="TetR_N"/>
    <property type="match status" value="1"/>
</dbReference>
<feature type="DNA-binding region" description="H-T-H motif" evidence="2">
    <location>
        <begin position="83"/>
        <end position="102"/>
    </location>
</feature>
<dbReference type="EMBL" id="PEBD01000010">
    <property type="protein sequence ID" value="PHV65483.1"/>
    <property type="molecule type" value="Genomic_DNA"/>
</dbReference>
<evidence type="ECO:0000256" key="1">
    <source>
        <dbReference type="ARBA" id="ARBA00023125"/>
    </source>
</evidence>
<evidence type="ECO:0000256" key="2">
    <source>
        <dbReference type="PROSITE-ProRule" id="PRU00335"/>
    </source>
</evidence>
<comment type="caution">
    <text evidence="5">The sequence shown here is derived from an EMBL/GenBank/DDBJ whole genome shotgun (WGS) entry which is preliminary data.</text>
</comment>
<dbReference type="Proteomes" id="UP000225108">
    <property type="component" value="Unassembled WGS sequence"/>
</dbReference>
<feature type="compositionally biased region" description="Basic and acidic residues" evidence="3">
    <location>
        <begin position="13"/>
        <end position="23"/>
    </location>
</feature>
<evidence type="ECO:0000313" key="6">
    <source>
        <dbReference type="Proteomes" id="UP000225108"/>
    </source>
</evidence>
<dbReference type="PROSITE" id="PS01081">
    <property type="entry name" value="HTH_TETR_1"/>
    <property type="match status" value="1"/>
</dbReference>